<evidence type="ECO:0000313" key="2">
    <source>
        <dbReference type="EMBL" id="GGD77332.1"/>
    </source>
</evidence>
<evidence type="ECO:0000313" key="3">
    <source>
        <dbReference type="Proteomes" id="UP000612456"/>
    </source>
</evidence>
<gene>
    <name evidence="2" type="ORF">GCM10010911_39190</name>
</gene>
<dbReference type="RefSeq" id="WP_188994086.1">
    <property type="nucleotide sequence ID" value="NZ_BMHP01000003.1"/>
</dbReference>
<proteinExistence type="predicted"/>
<dbReference type="EMBL" id="BMHP01000003">
    <property type="protein sequence ID" value="GGD77332.1"/>
    <property type="molecule type" value="Genomic_DNA"/>
</dbReference>
<reference evidence="2" key="1">
    <citation type="journal article" date="2014" name="Int. J. Syst. Evol. Microbiol.">
        <title>Complete genome sequence of Corynebacterium casei LMG S-19264T (=DSM 44701T), isolated from a smear-ripened cheese.</title>
        <authorList>
            <consortium name="US DOE Joint Genome Institute (JGI-PGF)"/>
            <person name="Walter F."/>
            <person name="Albersmeier A."/>
            <person name="Kalinowski J."/>
            <person name="Ruckert C."/>
        </authorList>
    </citation>
    <scope>NUCLEOTIDE SEQUENCE</scope>
    <source>
        <strain evidence="2">CGMCC 1.15178</strain>
    </source>
</reference>
<comment type="caution">
    <text evidence="2">The sequence shown here is derived from an EMBL/GenBank/DDBJ whole genome shotgun (WGS) entry which is preliminary data.</text>
</comment>
<feature type="transmembrane region" description="Helical" evidence="1">
    <location>
        <begin position="53"/>
        <end position="80"/>
    </location>
</feature>
<organism evidence="2 3">
    <name type="scientific">Paenibacillus nasutitermitis</name>
    <dbReference type="NCBI Taxonomy" id="1652958"/>
    <lineage>
        <taxon>Bacteria</taxon>
        <taxon>Bacillati</taxon>
        <taxon>Bacillota</taxon>
        <taxon>Bacilli</taxon>
        <taxon>Bacillales</taxon>
        <taxon>Paenibacillaceae</taxon>
        <taxon>Paenibacillus</taxon>
    </lineage>
</organism>
<feature type="transmembrane region" description="Helical" evidence="1">
    <location>
        <begin position="12"/>
        <end position="33"/>
    </location>
</feature>
<keyword evidence="3" id="KW-1185">Reference proteome</keyword>
<evidence type="ECO:0000256" key="1">
    <source>
        <dbReference type="SAM" id="Phobius"/>
    </source>
</evidence>
<keyword evidence="1" id="KW-1133">Transmembrane helix</keyword>
<dbReference type="AlphaFoldDB" id="A0A916Z5G6"/>
<protein>
    <submittedName>
        <fullName evidence="2">Uncharacterized protein</fullName>
    </submittedName>
</protein>
<dbReference type="Proteomes" id="UP000612456">
    <property type="component" value="Unassembled WGS sequence"/>
</dbReference>
<keyword evidence="1" id="KW-0812">Transmembrane</keyword>
<accession>A0A916Z5G6</accession>
<keyword evidence="1" id="KW-0472">Membrane</keyword>
<sequence length="130" mass="14612">MESIFRKVRIKFLYVGTASALMSVVLLYAGYRITAFLYRAGLHTADSSYVKLINWIINHIGKLPAAMLTGSALFLAIFFWRSGKIRSDLEELCREHAEAALMVEAANDEAEEDEQSDIPAVYVHSFKGLH</sequence>
<reference evidence="2" key="2">
    <citation type="submission" date="2020-09" db="EMBL/GenBank/DDBJ databases">
        <authorList>
            <person name="Sun Q."/>
            <person name="Zhou Y."/>
        </authorList>
    </citation>
    <scope>NUCLEOTIDE SEQUENCE</scope>
    <source>
        <strain evidence="2">CGMCC 1.15178</strain>
    </source>
</reference>
<name>A0A916Z5G6_9BACL</name>